<name>A0A3N4JB28_9PEZI</name>
<reference evidence="1 2" key="1">
    <citation type="journal article" date="2018" name="Nat. Ecol. Evol.">
        <title>Pezizomycetes genomes reveal the molecular basis of ectomycorrhizal truffle lifestyle.</title>
        <authorList>
            <person name="Murat C."/>
            <person name="Payen T."/>
            <person name="Noel B."/>
            <person name="Kuo A."/>
            <person name="Morin E."/>
            <person name="Chen J."/>
            <person name="Kohler A."/>
            <person name="Krizsan K."/>
            <person name="Balestrini R."/>
            <person name="Da Silva C."/>
            <person name="Montanini B."/>
            <person name="Hainaut M."/>
            <person name="Levati E."/>
            <person name="Barry K.W."/>
            <person name="Belfiori B."/>
            <person name="Cichocki N."/>
            <person name="Clum A."/>
            <person name="Dockter R.B."/>
            <person name="Fauchery L."/>
            <person name="Guy J."/>
            <person name="Iotti M."/>
            <person name="Le Tacon F."/>
            <person name="Lindquist E.A."/>
            <person name="Lipzen A."/>
            <person name="Malagnac F."/>
            <person name="Mello A."/>
            <person name="Molinier V."/>
            <person name="Miyauchi S."/>
            <person name="Poulain J."/>
            <person name="Riccioni C."/>
            <person name="Rubini A."/>
            <person name="Sitrit Y."/>
            <person name="Splivallo R."/>
            <person name="Traeger S."/>
            <person name="Wang M."/>
            <person name="Zifcakova L."/>
            <person name="Wipf D."/>
            <person name="Zambonelli A."/>
            <person name="Paolocci F."/>
            <person name="Nowrousian M."/>
            <person name="Ottonello S."/>
            <person name="Baldrian P."/>
            <person name="Spatafora J.W."/>
            <person name="Henrissat B."/>
            <person name="Nagy L.G."/>
            <person name="Aury J.M."/>
            <person name="Wincker P."/>
            <person name="Grigoriev I.V."/>
            <person name="Bonfante P."/>
            <person name="Martin F.M."/>
        </authorList>
    </citation>
    <scope>NUCLEOTIDE SEQUENCE [LARGE SCALE GENOMIC DNA]</scope>
    <source>
        <strain evidence="1 2">120613-1</strain>
    </source>
</reference>
<evidence type="ECO:0000313" key="2">
    <source>
        <dbReference type="Proteomes" id="UP000276215"/>
    </source>
</evidence>
<gene>
    <name evidence="1" type="ORF">L873DRAFT_1815606</name>
</gene>
<proteinExistence type="predicted"/>
<dbReference type="EMBL" id="ML120449">
    <property type="protein sequence ID" value="RPA93630.1"/>
    <property type="molecule type" value="Genomic_DNA"/>
</dbReference>
<keyword evidence="2" id="KW-1185">Reference proteome</keyword>
<sequence length="192" mass="21035">MGEFTPTSRAPRKPEITPYLQGLIEILYPVAGSNNMRLPQRASELAQYEHFATNLDKSDRLARNAWIEGFEARMKATLSDFDKIAEVLGPTPANKLLLVRNKVVFVEFARRMLVGIGLPAEDAVGGGGGGGGGGGLSDPRTFALKFAAMFSVVRCYREVREEATKCKASLVKFEELEALEKVSSRRQGSPQE</sequence>
<dbReference type="Proteomes" id="UP000276215">
    <property type="component" value="Unassembled WGS sequence"/>
</dbReference>
<accession>A0A3N4JB28</accession>
<protein>
    <submittedName>
        <fullName evidence="1">Uncharacterized protein</fullName>
    </submittedName>
</protein>
<organism evidence="1 2">
    <name type="scientific">Choiromyces venosus 120613-1</name>
    <dbReference type="NCBI Taxonomy" id="1336337"/>
    <lineage>
        <taxon>Eukaryota</taxon>
        <taxon>Fungi</taxon>
        <taxon>Dikarya</taxon>
        <taxon>Ascomycota</taxon>
        <taxon>Pezizomycotina</taxon>
        <taxon>Pezizomycetes</taxon>
        <taxon>Pezizales</taxon>
        <taxon>Tuberaceae</taxon>
        <taxon>Choiromyces</taxon>
    </lineage>
</organism>
<dbReference type="AlphaFoldDB" id="A0A3N4JB28"/>
<evidence type="ECO:0000313" key="1">
    <source>
        <dbReference type="EMBL" id="RPA93630.1"/>
    </source>
</evidence>